<keyword evidence="2" id="KW-1185">Reference proteome</keyword>
<reference evidence="1 2" key="1">
    <citation type="submission" date="2020-03" db="EMBL/GenBank/DDBJ databases">
        <authorList>
            <person name="Bakhshi Ganjeh M."/>
        </authorList>
    </citation>
    <scope>NUCLEOTIDE SEQUENCE [LARGE SCALE GENOMIC DNA]</scope>
    <source>
        <strain evidence="2">Iran 50</strain>
    </source>
</reference>
<accession>A0ABX7USK0</accession>
<protein>
    <submittedName>
        <fullName evidence="1">Uncharacterized protein</fullName>
    </submittedName>
</protein>
<gene>
    <name evidence="1" type="ORF">HC231_03860</name>
</gene>
<organism evidence="1 2">
    <name type="scientific">Brenneria izadpanahii</name>
    <dbReference type="NCBI Taxonomy" id="2722756"/>
    <lineage>
        <taxon>Bacteria</taxon>
        <taxon>Pseudomonadati</taxon>
        <taxon>Pseudomonadota</taxon>
        <taxon>Gammaproteobacteria</taxon>
        <taxon>Enterobacterales</taxon>
        <taxon>Pectobacteriaceae</taxon>
        <taxon>Brenneria</taxon>
    </lineage>
</organism>
<dbReference type="EMBL" id="CP050854">
    <property type="protein sequence ID" value="QTF07160.1"/>
    <property type="molecule type" value="Genomic_DNA"/>
</dbReference>
<evidence type="ECO:0000313" key="2">
    <source>
        <dbReference type="Proteomes" id="UP000671960"/>
    </source>
</evidence>
<name>A0ABX7USK0_9GAMM</name>
<dbReference type="RefSeq" id="WP_208229804.1">
    <property type="nucleotide sequence ID" value="NZ_CP050854.1"/>
</dbReference>
<dbReference type="Proteomes" id="UP000671960">
    <property type="component" value="Chromosome"/>
</dbReference>
<sequence>MSIENFIMNQAKCIRVFTFELIAGKEQDYNDYLTQVVETIDRDAHQKDVFREVLTLRPDDTENSRRLHRVFLFTDEHQRQTFAERMAEAAMLFDGTPEAQQKRKAYVNTLRTHISVHDYTFC</sequence>
<evidence type="ECO:0000313" key="1">
    <source>
        <dbReference type="EMBL" id="QTF07160.1"/>
    </source>
</evidence>
<proteinExistence type="predicted"/>